<name>A0A9X4AMV3_9BACI</name>
<dbReference type="Proteomes" id="UP001145050">
    <property type="component" value="Unassembled WGS sequence"/>
</dbReference>
<keyword evidence="8" id="KW-1185">Reference proteome</keyword>
<dbReference type="PANTHER" id="PTHR21716">
    <property type="entry name" value="TRANSMEMBRANE PROTEIN"/>
    <property type="match status" value="1"/>
</dbReference>
<reference evidence="7" key="1">
    <citation type="submission" date="2022-06" db="EMBL/GenBank/DDBJ databases">
        <title>Aquibacillus sp. a new bacterium isolated from soil saline samples.</title>
        <authorList>
            <person name="Galisteo C."/>
            <person name="De La Haba R."/>
            <person name="Sanchez-Porro C."/>
            <person name="Ventosa A."/>
        </authorList>
    </citation>
    <scope>NUCLEOTIDE SEQUENCE</scope>
    <source>
        <strain evidence="7">3ASR75-11</strain>
    </source>
</reference>
<dbReference type="Pfam" id="PF01594">
    <property type="entry name" value="AI-2E_transport"/>
    <property type="match status" value="1"/>
</dbReference>
<comment type="similarity">
    <text evidence="2">Belongs to the autoinducer-2 exporter (AI-2E) (TC 2.A.86) family.</text>
</comment>
<feature type="transmembrane region" description="Helical" evidence="6">
    <location>
        <begin position="66"/>
        <end position="91"/>
    </location>
</feature>
<organism evidence="7 8">
    <name type="scientific">Terrihalobacillus insolitus</name>
    <dbReference type="NCBI Taxonomy" id="2950438"/>
    <lineage>
        <taxon>Bacteria</taxon>
        <taxon>Bacillati</taxon>
        <taxon>Bacillota</taxon>
        <taxon>Bacilli</taxon>
        <taxon>Bacillales</taxon>
        <taxon>Bacillaceae</taxon>
        <taxon>Terrihalobacillus</taxon>
    </lineage>
</organism>
<dbReference type="GO" id="GO:0016020">
    <property type="term" value="C:membrane"/>
    <property type="evidence" value="ECO:0007669"/>
    <property type="project" value="UniProtKB-SubCell"/>
</dbReference>
<keyword evidence="5 6" id="KW-0472">Membrane</keyword>
<dbReference type="GO" id="GO:0055085">
    <property type="term" value="P:transmembrane transport"/>
    <property type="evidence" value="ECO:0007669"/>
    <property type="project" value="TreeGrafter"/>
</dbReference>
<accession>A0A9X4AMV3</accession>
<dbReference type="PANTHER" id="PTHR21716:SF69">
    <property type="entry name" value="TRANSPORT PROTEIN YUBA-RELATED"/>
    <property type="match status" value="1"/>
</dbReference>
<evidence type="ECO:0000313" key="8">
    <source>
        <dbReference type="Proteomes" id="UP001145050"/>
    </source>
</evidence>
<evidence type="ECO:0000256" key="4">
    <source>
        <dbReference type="ARBA" id="ARBA00022989"/>
    </source>
</evidence>
<evidence type="ECO:0000256" key="6">
    <source>
        <dbReference type="SAM" id="Phobius"/>
    </source>
</evidence>
<feature type="transmembrane region" description="Helical" evidence="6">
    <location>
        <begin position="311"/>
        <end position="337"/>
    </location>
</feature>
<keyword evidence="4 6" id="KW-1133">Transmembrane helix</keyword>
<feature type="transmembrane region" description="Helical" evidence="6">
    <location>
        <begin position="155"/>
        <end position="177"/>
    </location>
</feature>
<evidence type="ECO:0000256" key="1">
    <source>
        <dbReference type="ARBA" id="ARBA00004141"/>
    </source>
</evidence>
<comment type="caution">
    <text evidence="7">The sequence shown here is derived from an EMBL/GenBank/DDBJ whole genome shotgun (WGS) entry which is preliminary data.</text>
</comment>
<dbReference type="AlphaFoldDB" id="A0A9X4AMV3"/>
<evidence type="ECO:0000256" key="3">
    <source>
        <dbReference type="ARBA" id="ARBA00022692"/>
    </source>
</evidence>
<comment type="subcellular location">
    <subcellularLocation>
        <location evidence="1">Membrane</location>
        <topology evidence="1">Multi-pass membrane protein</topology>
    </subcellularLocation>
</comment>
<dbReference type="InterPro" id="IPR002549">
    <property type="entry name" value="AI-2E-like"/>
</dbReference>
<sequence>MFEKRWFQTLVAFILVFLLILLISYADFVFEPIRDYLIAVAVPFVGAGVLYYLTKPVVSLLEKFKFPKILAIISVFLLILFVLYLFTVFIVPVAQSQIEKLIDNTPKMVDTVQDIIIYWQSDQNILPAQVESTIENLTNNLQTYIEGLTTFIFDFVGQLFGFLFAVVLVPFFLFFMLKDGEKFVPFITQFMSHNKSESFRRLMGNINHTLTAYIQGQLIVSFCVGVLLYIGYQIIGLDYVLTLSLFAMLTNIIPFIGPFLAVIPAVLVAFFQDPFMVVYVLIVMVAAQQLEGNLISPNIMGKALELHPLTIITLVLSAGSIAGFLGLLFVIPAYAVIKTIISHFYHEWKKKQPADEQDLIH</sequence>
<feature type="transmembrane region" description="Helical" evidence="6">
    <location>
        <begin position="210"/>
        <end position="232"/>
    </location>
</feature>
<proteinExistence type="inferred from homology"/>
<protein>
    <submittedName>
        <fullName evidence="7">AI-2E family transporter</fullName>
    </submittedName>
</protein>
<feature type="transmembrane region" description="Helical" evidence="6">
    <location>
        <begin position="252"/>
        <end position="271"/>
    </location>
</feature>
<gene>
    <name evidence="7" type="ORF">NC797_14635</name>
</gene>
<dbReference type="RefSeq" id="WP_272437558.1">
    <property type="nucleotide sequence ID" value="NZ_JAMQKB010000020.1"/>
</dbReference>
<dbReference type="EMBL" id="JAMQKB010000020">
    <property type="protein sequence ID" value="MDC3425741.1"/>
    <property type="molecule type" value="Genomic_DNA"/>
</dbReference>
<feature type="transmembrane region" description="Helical" evidence="6">
    <location>
        <begin position="36"/>
        <end position="54"/>
    </location>
</feature>
<evidence type="ECO:0000313" key="7">
    <source>
        <dbReference type="EMBL" id="MDC3425741.1"/>
    </source>
</evidence>
<evidence type="ECO:0000256" key="5">
    <source>
        <dbReference type="ARBA" id="ARBA00023136"/>
    </source>
</evidence>
<keyword evidence="3 6" id="KW-0812">Transmembrane</keyword>
<evidence type="ECO:0000256" key="2">
    <source>
        <dbReference type="ARBA" id="ARBA00009773"/>
    </source>
</evidence>